<dbReference type="RefSeq" id="XP_019702926.1">
    <property type="nucleotide sequence ID" value="XM_019847367.2"/>
</dbReference>
<name>A0A6J0PD68_ELAGV</name>
<accession>A0A6J0PD68</accession>
<protein>
    <submittedName>
        <fullName evidence="2">Uncharacterized protein LOC105035549 isoform X2</fullName>
    </submittedName>
</protein>
<keyword evidence="1" id="KW-1185">Reference proteome</keyword>
<reference evidence="2" key="1">
    <citation type="submission" date="2025-08" db="UniProtKB">
        <authorList>
            <consortium name="RefSeq"/>
        </authorList>
    </citation>
    <scope>IDENTIFICATION</scope>
</reference>
<dbReference type="Proteomes" id="UP000504607">
    <property type="component" value="Unplaced"/>
</dbReference>
<dbReference type="PANTHER" id="PTHR31210">
    <property type="entry name" value="OS06G0731900 PROTEIN"/>
    <property type="match status" value="1"/>
</dbReference>
<gene>
    <name evidence="2" type="primary">LOC105035549</name>
</gene>
<dbReference type="AlphaFoldDB" id="A0A6J0PD68"/>
<organism evidence="1 2">
    <name type="scientific">Elaeis guineensis var. tenera</name>
    <name type="common">Oil palm</name>
    <dbReference type="NCBI Taxonomy" id="51953"/>
    <lineage>
        <taxon>Eukaryota</taxon>
        <taxon>Viridiplantae</taxon>
        <taxon>Streptophyta</taxon>
        <taxon>Embryophyta</taxon>
        <taxon>Tracheophyta</taxon>
        <taxon>Spermatophyta</taxon>
        <taxon>Magnoliopsida</taxon>
        <taxon>Liliopsida</taxon>
        <taxon>Arecaceae</taxon>
        <taxon>Arecoideae</taxon>
        <taxon>Cocoseae</taxon>
        <taxon>Elaeidinae</taxon>
        <taxon>Elaeis</taxon>
    </lineage>
</organism>
<dbReference type="InterPro" id="IPR007877">
    <property type="entry name" value="DUF707"/>
</dbReference>
<evidence type="ECO:0000313" key="1">
    <source>
        <dbReference type="Proteomes" id="UP000504607"/>
    </source>
</evidence>
<dbReference type="PANTHER" id="PTHR31210:SF11">
    <property type="entry name" value="KETOGLUTARATE REDUCTASE TRANS-SPLICING-LIKE PROTEIN, PUTATIVE (DUF707)-RELATED"/>
    <property type="match status" value="1"/>
</dbReference>
<evidence type="ECO:0000313" key="2">
    <source>
        <dbReference type="RefSeq" id="XP_019702926.1"/>
    </source>
</evidence>
<sequence>MAHLASSKVGEIFQGKMRLPNLGSILTDTGDKRAYFCSFLLLGAVLGLARLVGTPSFVSNKHVAKASKSLLAMAVGIKQKTAVDQIVEKFFSSNFTIMLFHYDDVVDEWRDLQWSGSALHVSAINQTKCYISMIEREGLEISPPVSDVAKLEVHHQITACGRQEDVQSGIHNGFMDNATPLFSLSYLNLQVQVKHCILQVQVPHQLLHRFSFINLCFPFCGPLCVLDIAHPIKENMNLYDYLLYSADVPVS</sequence>
<proteinExistence type="predicted"/>
<dbReference type="Pfam" id="PF05212">
    <property type="entry name" value="DUF707"/>
    <property type="match status" value="1"/>
</dbReference>
<dbReference type="OrthoDB" id="9985979at2759"/>